<accession>A0A6P8IY78</accession>
<dbReference type="SMART" id="SM00018">
    <property type="entry name" value="PD"/>
    <property type="match status" value="2"/>
</dbReference>
<dbReference type="InParanoid" id="A0A6P8IY78"/>
<protein>
    <submittedName>
        <fullName evidence="8">Trefoil factor 2-like</fullName>
    </submittedName>
</protein>
<dbReference type="RefSeq" id="XP_031570913.1">
    <property type="nucleotide sequence ID" value="XM_031715053.1"/>
</dbReference>
<keyword evidence="5" id="KW-0732">Signal</keyword>
<dbReference type="Proteomes" id="UP000515163">
    <property type="component" value="Unplaced"/>
</dbReference>
<feature type="disulfide bond" evidence="4">
    <location>
        <begin position="33"/>
        <end position="59"/>
    </location>
</feature>
<feature type="domain" description="P-type" evidence="6">
    <location>
        <begin position="81"/>
        <end position="124"/>
    </location>
</feature>
<feature type="signal peptide" evidence="5">
    <location>
        <begin position="1"/>
        <end position="23"/>
    </location>
</feature>
<dbReference type="PANTHER" id="PTHR13826">
    <property type="entry name" value="INTESTINAL TREFOIL FACTOR-RELATED"/>
    <property type="match status" value="1"/>
</dbReference>
<dbReference type="KEGG" id="aten:116305200"/>
<evidence type="ECO:0000256" key="4">
    <source>
        <dbReference type="PROSITE-ProRule" id="PRU00779"/>
    </source>
</evidence>
<dbReference type="PRINTS" id="PR00680">
    <property type="entry name" value="PTREFOIL"/>
</dbReference>
<evidence type="ECO:0000256" key="2">
    <source>
        <dbReference type="ARBA" id="ARBA00022525"/>
    </source>
</evidence>
<dbReference type="FunFam" id="4.10.110.10:FF:000006">
    <property type="entry name" value="Trefoil factor 1"/>
    <property type="match status" value="1"/>
</dbReference>
<dbReference type="PANTHER" id="PTHR13826:SF14">
    <property type="entry name" value="TREFOIL FACTOR 2"/>
    <property type="match status" value="1"/>
</dbReference>
<feature type="disulfide bond" evidence="4">
    <location>
        <begin position="93"/>
        <end position="108"/>
    </location>
</feature>
<evidence type="ECO:0000256" key="1">
    <source>
        <dbReference type="ARBA" id="ARBA00004613"/>
    </source>
</evidence>
<evidence type="ECO:0000313" key="8">
    <source>
        <dbReference type="RefSeq" id="XP_031570913.1"/>
    </source>
</evidence>
<dbReference type="InterPro" id="IPR044913">
    <property type="entry name" value="P_trefoil_dom_sf"/>
</dbReference>
<feature type="disulfide bond" evidence="4">
    <location>
        <begin position="83"/>
        <end position="109"/>
    </location>
</feature>
<dbReference type="InterPro" id="IPR017957">
    <property type="entry name" value="P_trefoil_CS"/>
</dbReference>
<dbReference type="InterPro" id="IPR017994">
    <property type="entry name" value="P_trefoil_chordata"/>
</dbReference>
<keyword evidence="2" id="KW-0964">Secreted</keyword>
<feature type="disulfide bond" evidence="4">
    <location>
        <begin position="53"/>
        <end position="70"/>
    </location>
</feature>
<evidence type="ECO:0000256" key="3">
    <source>
        <dbReference type="ARBA" id="ARBA00023157"/>
    </source>
</evidence>
<dbReference type="PROSITE" id="PS51448">
    <property type="entry name" value="P_TREFOIL_2"/>
    <property type="match status" value="2"/>
</dbReference>
<feature type="domain" description="P-type" evidence="6">
    <location>
        <begin position="31"/>
        <end position="74"/>
    </location>
</feature>
<organism evidence="7 8">
    <name type="scientific">Actinia tenebrosa</name>
    <name type="common">Australian red waratah sea anemone</name>
    <dbReference type="NCBI Taxonomy" id="6105"/>
    <lineage>
        <taxon>Eukaryota</taxon>
        <taxon>Metazoa</taxon>
        <taxon>Cnidaria</taxon>
        <taxon>Anthozoa</taxon>
        <taxon>Hexacorallia</taxon>
        <taxon>Actiniaria</taxon>
        <taxon>Actiniidae</taxon>
        <taxon>Actinia</taxon>
    </lineage>
</organism>
<dbReference type="OrthoDB" id="5945495at2759"/>
<dbReference type="GO" id="GO:0005615">
    <property type="term" value="C:extracellular space"/>
    <property type="evidence" value="ECO:0007669"/>
    <property type="project" value="TreeGrafter"/>
</dbReference>
<dbReference type="Pfam" id="PF00088">
    <property type="entry name" value="Trefoil"/>
    <property type="match status" value="2"/>
</dbReference>
<evidence type="ECO:0000313" key="7">
    <source>
        <dbReference type="Proteomes" id="UP000515163"/>
    </source>
</evidence>
<dbReference type="CDD" id="cd00111">
    <property type="entry name" value="Trefoil"/>
    <property type="match status" value="2"/>
</dbReference>
<proteinExistence type="predicted"/>
<dbReference type="PROSITE" id="PS00025">
    <property type="entry name" value="P_TREFOIL_1"/>
    <property type="match status" value="1"/>
</dbReference>
<sequence length="171" mass="19170">MLLNRAMERVILIVLLAGVCVFARPSQEDSGECDVASSHRLECGWLGIDEQTCLNRGCCWDSSDRNAKFCFVKKGQHLLEGQCPVAPSERQECGYSGITRDECLKKYCCWDDSVPNAKWCFKEPNLPPAGCYIYHGVSGVCRYTCHAEESKAYGMSFCSGRICCYKKTYGK</sequence>
<feature type="disulfide bond" evidence="4">
    <location>
        <begin position="103"/>
        <end position="120"/>
    </location>
</feature>
<evidence type="ECO:0000256" key="5">
    <source>
        <dbReference type="SAM" id="SignalP"/>
    </source>
</evidence>
<reference evidence="8" key="1">
    <citation type="submission" date="2025-08" db="UniProtKB">
        <authorList>
            <consortium name="RefSeq"/>
        </authorList>
    </citation>
    <scope>IDENTIFICATION</scope>
</reference>
<name>A0A6P8IY78_ACTTE</name>
<comment type="subcellular location">
    <subcellularLocation>
        <location evidence="1">Secreted</location>
    </subcellularLocation>
</comment>
<dbReference type="SUPFAM" id="SSF57492">
    <property type="entry name" value="Trefoil"/>
    <property type="match status" value="2"/>
</dbReference>
<keyword evidence="7" id="KW-1185">Reference proteome</keyword>
<feature type="disulfide bond" evidence="4">
    <location>
        <begin position="43"/>
        <end position="58"/>
    </location>
</feature>
<evidence type="ECO:0000259" key="6">
    <source>
        <dbReference type="PROSITE" id="PS51448"/>
    </source>
</evidence>
<dbReference type="Gene3D" id="4.10.110.10">
    <property type="entry name" value="Spasmolytic Protein, domain 1"/>
    <property type="match status" value="2"/>
</dbReference>
<gene>
    <name evidence="8" type="primary">LOC116305200</name>
</gene>
<keyword evidence="3 4" id="KW-1015">Disulfide bond</keyword>
<feature type="chain" id="PRO_5027836320" evidence="5">
    <location>
        <begin position="24"/>
        <end position="171"/>
    </location>
</feature>
<dbReference type="AlphaFoldDB" id="A0A6P8IY78"/>
<dbReference type="InterPro" id="IPR000519">
    <property type="entry name" value="P_trefoil_dom"/>
</dbReference>
<dbReference type="GeneID" id="116305200"/>